<dbReference type="Proteomes" id="UP000078343">
    <property type="component" value="Unassembled WGS sequence"/>
</dbReference>
<dbReference type="CDD" id="cd05233">
    <property type="entry name" value="SDR_c"/>
    <property type="match status" value="1"/>
</dbReference>
<accession>A0A178ZQW5</accession>
<dbReference type="InterPro" id="IPR036291">
    <property type="entry name" value="NAD(P)-bd_dom_sf"/>
</dbReference>
<feature type="domain" description="Ketoreductase" evidence="4">
    <location>
        <begin position="35"/>
        <end position="234"/>
    </location>
</feature>
<organism evidence="5 6">
    <name type="scientific">Fonsecaea erecta</name>
    <dbReference type="NCBI Taxonomy" id="1367422"/>
    <lineage>
        <taxon>Eukaryota</taxon>
        <taxon>Fungi</taxon>
        <taxon>Dikarya</taxon>
        <taxon>Ascomycota</taxon>
        <taxon>Pezizomycotina</taxon>
        <taxon>Eurotiomycetes</taxon>
        <taxon>Chaetothyriomycetidae</taxon>
        <taxon>Chaetothyriales</taxon>
        <taxon>Herpotrichiellaceae</taxon>
        <taxon>Fonsecaea</taxon>
    </lineage>
</organism>
<dbReference type="Pfam" id="PF00106">
    <property type="entry name" value="adh_short"/>
    <property type="match status" value="1"/>
</dbReference>
<sequence length="293" mass="31693">MATEHPVLAHFTTQYHHGPYPAISPSLPGLSTAGKAVVVTGAAGGIGSAMCRAFVEAGTKHLVMIDLNQTGLLTLKAELEDLSLGRTRIHPLVVDITSPKAVRDAFTTIEAVVGGKLDVLVNNAGYQNVGRPVLDIDMDEWFRCFEINVKGSFLVAVEFLRHGKSDAIIINLSSILAHYGVRAGHCRGHSGYCASKIAITKAMDVIQEEMPLVRIVNLHPGLIATAMSAKIGNTALSVDSVNLPAHFAIWLASPEAEFLKGRLVWANWDVDEMKSRKDEIIEKDLLRIELTGI</sequence>
<dbReference type="PRINTS" id="PR00081">
    <property type="entry name" value="GDHRDH"/>
</dbReference>
<dbReference type="PANTHER" id="PTHR42760">
    <property type="entry name" value="SHORT-CHAIN DEHYDROGENASES/REDUCTASES FAMILY MEMBER"/>
    <property type="match status" value="1"/>
</dbReference>
<dbReference type="SMART" id="SM00822">
    <property type="entry name" value="PKS_KR"/>
    <property type="match status" value="1"/>
</dbReference>
<keyword evidence="2" id="KW-0560">Oxidoreductase</keyword>
<dbReference type="GO" id="GO:0016616">
    <property type="term" value="F:oxidoreductase activity, acting on the CH-OH group of donors, NAD or NADP as acceptor"/>
    <property type="evidence" value="ECO:0007669"/>
    <property type="project" value="TreeGrafter"/>
</dbReference>
<comment type="caution">
    <text evidence="5">The sequence shown here is derived from an EMBL/GenBank/DDBJ whole genome shotgun (WGS) entry which is preliminary data.</text>
</comment>
<protein>
    <recommendedName>
        <fullName evidence="4">Ketoreductase domain-containing protein</fullName>
    </recommendedName>
</protein>
<proteinExistence type="inferred from homology"/>
<dbReference type="EMBL" id="LVYI01000003">
    <property type="protein sequence ID" value="OAP62042.1"/>
    <property type="molecule type" value="Genomic_DNA"/>
</dbReference>
<dbReference type="AlphaFoldDB" id="A0A178ZQW5"/>
<keyword evidence="6" id="KW-1185">Reference proteome</keyword>
<dbReference type="OrthoDB" id="1933717at2759"/>
<evidence type="ECO:0000313" key="5">
    <source>
        <dbReference type="EMBL" id="OAP62042.1"/>
    </source>
</evidence>
<evidence type="ECO:0000256" key="1">
    <source>
        <dbReference type="ARBA" id="ARBA00006484"/>
    </source>
</evidence>
<evidence type="ECO:0000256" key="2">
    <source>
        <dbReference type="ARBA" id="ARBA00023002"/>
    </source>
</evidence>
<dbReference type="RefSeq" id="XP_018695409.1">
    <property type="nucleotide sequence ID" value="XM_018835759.1"/>
</dbReference>
<dbReference type="PANTHER" id="PTHR42760:SF37">
    <property type="entry name" value="CLAVALDEHYDE DEHYDROGENASE"/>
    <property type="match status" value="1"/>
</dbReference>
<dbReference type="InterPro" id="IPR057326">
    <property type="entry name" value="KR_dom"/>
</dbReference>
<evidence type="ECO:0000313" key="6">
    <source>
        <dbReference type="Proteomes" id="UP000078343"/>
    </source>
</evidence>
<dbReference type="Gene3D" id="3.40.50.720">
    <property type="entry name" value="NAD(P)-binding Rossmann-like Domain"/>
    <property type="match status" value="1"/>
</dbReference>
<dbReference type="GeneID" id="30008414"/>
<dbReference type="SUPFAM" id="SSF51735">
    <property type="entry name" value="NAD(P)-binding Rossmann-fold domains"/>
    <property type="match status" value="1"/>
</dbReference>
<gene>
    <name evidence="5" type="ORF">AYL99_04245</name>
</gene>
<evidence type="ECO:0000256" key="3">
    <source>
        <dbReference type="RuleBase" id="RU000363"/>
    </source>
</evidence>
<evidence type="ECO:0000259" key="4">
    <source>
        <dbReference type="SMART" id="SM00822"/>
    </source>
</evidence>
<dbReference type="STRING" id="1367422.A0A178ZQW5"/>
<dbReference type="PRINTS" id="PR00080">
    <property type="entry name" value="SDRFAMILY"/>
</dbReference>
<reference evidence="5 6" key="1">
    <citation type="submission" date="2016-04" db="EMBL/GenBank/DDBJ databases">
        <title>Draft genome of Fonsecaea erecta CBS 125763.</title>
        <authorList>
            <person name="Weiss V.A."/>
            <person name="Vicente V.A."/>
            <person name="Raittz R.T."/>
            <person name="Moreno L.F."/>
            <person name="De Souza E.M."/>
            <person name="Pedrosa F.O."/>
            <person name="Steffens M.B."/>
            <person name="Faoro H."/>
            <person name="Tadra-Sfeir M.Z."/>
            <person name="Najafzadeh M.J."/>
            <person name="Felipe M.S."/>
            <person name="Teixeira M."/>
            <person name="Sun J."/>
            <person name="Xi L."/>
            <person name="Gomes R."/>
            <person name="De Azevedo C.M."/>
            <person name="Salgado C.G."/>
            <person name="Da Silva M.B."/>
            <person name="Nascimento M.F."/>
            <person name="Queiroz-Telles F."/>
            <person name="Attili D.S."/>
            <person name="Gorbushina A."/>
        </authorList>
    </citation>
    <scope>NUCLEOTIDE SEQUENCE [LARGE SCALE GENOMIC DNA]</scope>
    <source>
        <strain evidence="5 6">CBS 125763</strain>
    </source>
</reference>
<comment type="similarity">
    <text evidence="1 3">Belongs to the short-chain dehydrogenases/reductases (SDR) family.</text>
</comment>
<dbReference type="InterPro" id="IPR002347">
    <property type="entry name" value="SDR_fam"/>
</dbReference>
<name>A0A178ZQW5_9EURO</name>